<gene>
    <name evidence="2" type="ORF">G5B37_12240</name>
</gene>
<proteinExistence type="predicted"/>
<sequence>MKTIFSIFFCLLFFACNNVEDKKSEVSASSNEEVPTTTSSKNEADTKNGSLKQNRDYTALFERERDDCTFITAEGIATALNVSANMVETTYSDCNYTLTEANGTKTNFNFSVESWGNKTVVKEIKTAIDNAETFGINSKLSQYRMSETGDTYLSMHQNRMIRILNEKNSHVIIINYSVSASPTETDAAKKSELKDIARERSYTISNYLLNSQQ</sequence>
<dbReference type="KEGG" id="mgel:G5B37_12240"/>
<protein>
    <submittedName>
        <fullName evidence="2">Uncharacterized protein</fullName>
    </submittedName>
</protein>
<feature type="compositionally biased region" description="Polar residues" evidence="1">
    <location>
        <begin position="26"/>
        <end position="50"/>
    </location>
</feature>
<dbReference type="RefSeq" id="WP_164680315.1">
    <property type="nucleotide sequence ID" value="NZ_CP049057.1"/>
</dbReference>
<organism evidence="2 3">
    <name type="scientific">Rasiella rasia</name>
    <dbReference type="NCBI Taxonomy" id="2744027"/>
    <lineage>
        <taxon>Bacteria</taxon>
        <taxon>Pseudomonadati</taxon>
        <taxon>Bacteroidota</taxon>
        <taxon>Flavobacteriia</taxon>
        <taxon>Flavobacteriales</taxon>
        <taxon>Flavobacteriaceae</taxon>
        <taxon>Rasiella</taxon>
    </lineage>
</organism>
<keyword evidence="3" id="KW-1185">Reference proteome</keyword>
<dbReference type="AlphaFoldDB" id="A0A6G6GP25"/>
<evidence type="ECO:0000256" key="1">
    <source>
        <dbReference type="SAM" id="MobiDB-lite"/>
    </source>
</evidence>
<evidence type="ECO:0000313" key="2">
    <source>
        <dbReference type="EMBL" id="QIE60302.1"/>
    </source>
</evidence>
<dbReference type="EMBL" id="CP049057">
    <property type="protein sequence ID" value="QIE60302.1"/>
    <property type="molecule type" value="Genomic_DNA"/>
</dbReference>
<dbReference type="Proteomes" id="UP000505306">
    <property type="component" value="Chromosome"/>
</dbReference>
<dbReference type="PROSITE" id="PS51257">
    <property type="entry name" value="PROKAR_LIPOPROTEIN"/>
    <property type="match status" value="1"/>
</dbReference>
<feature type="region of interest" description="Disordered" evidence="1">
    <location>
        <begin position="25"/>
        <end position="50"/>
    </location>
</feature>
<accession>A0A6G6GP25</accession>
<evidence type="ECO:0000313" key="3">
    <source>
        <dbReference type="Proteomes" id="UP000505306"/>
    </source>
</evidence>
<name>A0A6G6GP25_9FLAO</name>
<reference evidence="2 3" key="1">
    <citation type="submission" date="2020-02" db="EMBL/GenBank/DDBJ databases">
        <title>Complete genome sequence of Flavobacteriaceae bacterium.</title>
        <authorList>
            <person name="Kim S.-J."/>
            <person name="Kim Y.-S."/>
            <person name="Kim K.-H."/>
        </authorList>
    </citation>
    <scope>NUCLEOTIDE SEQUENCE [LARGE SCALE GENOMIC DNA]</scope>
    <source>
        <strain evidence="2 3">RR4-40</strain>
    </source>
</reference>